<dbReference type="PANTHER" id="PTHR37610">
    <property type="entry name" value="CCHC-TYPE DOMAIN-CONTAINING PROTEIN"/>
    <property type="match status" value="1"/>
</dbReference>
<dbReference type="AlphaFoldDB" id="A0A699L7A4"/>
<comment type="caution">
    <text evidence="2">The sequence shown here is derived from an EMBL/GenBank/DDBJ whole genome shotgun (WGS) entry which is preliminary data.</text>
</comment>
<dbReference type="Pfam" id="PF14244">
    <property type="entry name" value="Retrotran_gag_3"/>
    <property type="match status" value="1"/>
</dbReference>
<protein>
    <recommendedName>
        <fullName evidence="1">Retrotransposon Copia-like N-terminal domain-containing protein</fullName>
    </recommendedName>
</protein>
<organism evidence="2">
    <name type="scientific">Tanacetum cinerariifolium</name>
    <name type="common">Dalmatian daisy</name>
    <name type="synonym">Chrysanthemum cinerariifolium</name>
    <dbReference type="NCBI Taxonomy" id="118510"/>
    <lineage>
        <taxon>Eukaryota</taxon>
        <taxon>Viridiplantae</taxon>
        <taxon>Streptophyta</taxon>
        <taxon>Embryophyta</taxon>
        <taxon>Tracheophyta</taxon>
        <taxon>Spermatophyta</taxon>
        <taxon>Magnoliopsida</taxon>
        <taxon>eudicotyledons</taxon>
        <taxon>Gunneridae</taxon>
        <taxon>Pentapetalae</taxon>
        <taxon>asterids</taxon>
        <taxon>campanulids</taxon>
        <taxon>Asterales</taxon>
        <taxon>Asteraceae</taxon>
        <taxon>Asteroideae</taxon>
        <taxon>Anthemideae</taxon>
        <taxon>Anthemidinae</taxon>
        <taxon>Tanacetum</taxon>
    </lineage>
</organism>
<evidence type="ECO:0000313" key="2">
    <source>
        <dbReference type="EMBL" id="GFB23511.1"/>
    </source>
</evidence>
<dbReference type="EMBL" id="BKCJ010581861">
    <property type="protein sequence ID" value="GFB23511.1"/>
    <property type="molecule type" value="Genomic_DNA"/>
</dbReference>
<dbReference type="InterPro" id="IPR029472">
    <property type="entry name" value="Copia-like_N"/>
</dbReference>
<proteinExistence type="predicted"/>
<name>A0A699L7A4_TANCI</name>
<sequence>MTGSEGNKGGSSVINFSSPYYLHPSDSPKQPSVNEVLIDGNYNDWARDMTNFLFAKNKIDFVDGALKKPATSSSEYKSWMRCDAMLKGWLTTAMEKGIRDSVKYANTSSKIWSLWDESHSIFSFPCCSCNKCTCELGKKITAYLEKQKLYEFLMGLDSDFNVIRTQILATKPVSTLGTAYHVVAEDERQRAISLENQAVSEPTAFKAFQRSCFKLVGYPDWWPGKKDDKAKPKAAYVETGTSLIPGLNEEQYQEFVKFFSRSSNNIKAKPEANMAGNKDDVWVVDSGCTEYITHKSNLLENRKEPQMRPLLLYQMDMQSLLREREILYCQGEQK</sequence>
<reference evidence="2" key="1">
    <citation type="journal article" date="2019" name="Sci. Rep.">
        <title>Draft genome of Tanacetum cinerariifolium, the natural source of mosquito coil.</title>
        <authorList>
            <person name="Yamashiro T."/>
            <person name="Shiraishi A."/>
            <person name="Satake H."/>
            <person name="Nakayama K."/>
        </authorList>
    </citation>
    <scope>NUCLEOTIDE SEQUENCE</scope>
</reference>
<dbReference type="PANTHER" id="PTHR37610:SF98">
    <property type="entry name" value="TRANSCRIPTION FACTOR INTERACTOR AND REGULATOR CCHC(ZN) FAMILY"/>
    <property type="match status" value="1"/>
</dbReference>
<gene>
    <name evidence="2" type="ORF">Tci_695482</name>
</gene>
<accession>A0A699L7A4</accession>
<feature type="domain" description="Retrotransposon Copia-like N-terminal" evidence="1">
    <location>
        <begin position="23"/>
        <end position="70"/>
    </location>
</feature>
<evidence type="ECO:0000259" key="1">
    <source>
        <dbReference type="Pfam" id="PF14244"/>
    </source>
</evidence>